<dbReference type="Proteomes" id="UP001304300">
    <property type="component" value="Chromosome"/>
</dbReference>
<feature type="domain" description="Rhamnogalacturonase A/B/Epimerase-like pectate lyase" evidence="1">
    <location>
        <begin position="123"/>
        <end position="260"/>
    </location>
</feature>
<dbReference type="SUPFAM" id="SSF51126">
    <property type="entry name" value="Pectin lyase-like"/>
    <property type="match status" value="1"/>
</dbReference>
<evidence type="ECO:0000259" key="1">
    <source>
        <dbReference type="Pfam" id="PF12708"/>
    </source>
</evidence>
<proteinExistence type="predicted"/>
<sequence>MNFTLDPSSLKISFLLRLVAFSGLFLFASCENANRQGAYEEPSSPKADVEEEAVVEAESPSSVEILKESDRRKIPGDDTPVFESFVEAQQDGESALIPDYSYAGYHRSEKPLPEVTRDAYKYFDVTEFGANATDDRSDRDAVLRALKAAHEHSGPAVVFFPPGVYLLNEKSDLGKPPLEITGNDIVLKGSGAWKTTLRFNEAPFFGQFLLKFRSPSGKDDYWRGDRKLPGIILEQVDDFSVKVSDTHGFKPGVRVNMNANLDVSLPSTAEYFLPHEIPEGVKQRNGGKINDVFELHEVKSVEGDIVTFAEPIHLDIPYFQNIGFYAIENMITECGIEDLALVGGFYQQFKHYNASRFCEAYRMLKFDHAFNCWGRRLRIANYSNAMELWMSSFNTFTDILLEGNAGHLSISVMNGYGNLLAFVREYTDTHHGLGVARSAVGTVFLRCVQYANMEAHCGWPRATLYDLNEGGFYPRGGGARYFPHHDKGLTFWNWHVTEPGSYNFWPSTPYGSFMPPAVVGLHGEDFELIDPEKNLLVFESYGEPVEPESLFEAQLALRLGELPEWLRSASESFEAVSRHSRVRISSPKNYSQFPGGAPVSVSFEVPSGMDLDHIERVNLLASSTSLWNGFHLVPKADPKSMSMEFNPPHSGVWVLRAQLINSLGESSLSNPITLFSGSPSSLRPLPVAGASMIPGNDKQKLHADYVSKGGGHARVIPDSKTLASRKDDEAYYLFEKDYAVELQEFHERYSDEAVRPIVEKAQNVNLAKTLFDGKKRGESRGLYHYMDTMVQAWFDWPRKVNRLDIHWKNGAPAKPVRLEILTSSNYPECLYTVANDESLWEFSVGRLGETLIRESIDGEDVTTLYFPEREARAVRLLLSGVSGEVTELEFFGP</sequence>
<evidence type="ECO:0000313" key="4">
    <source>
        <dbReference type="Proteomes" id="UP001304300"/>
    </source>
</evidence>
<dbReference type="Pfam" id="PF12708">
    <property type="entry name" value="Pect-lyase_RHGA_epim"/>
    <property type="match status" value="1"/>
</dbReference>
<dbReference type="AlphaFoldDB" id="A0AAQ3LDJ8"/>
<dbReference type="InterPro" id="IPR012334">
    <property type="entry name" value="Pectin_lyas_fold"/>
</dbReference>
<reference evidence="3 4" key="1">
    <citation type="submission" date="2023-10" db="EMBL/GenBank/DDBJ databases">
        <title>Rubellicoccus peritrichatus gen. nov., sp. nov., isolated from an algae of coral reef tank.</title>
        <authorList>
            <person name="Luo J."/>
        </authorList>
    </citation>
    <scope>NUCLEOTIDE SEQUENCE [LARGE SCALE GENOMIC DNA]</scope>
    <source>
        <strain evidence="3 4">CR14</strain>
    </source>
</reference>
<dbReference type="InterPro" id="IPR024535">
    <property type="entry name" value="RHGA/B-epi-like_pectate_lyase"/>
</dbReference>
<dbReference type="RefSeq" id="WP_317835959.1">
    <property type="nucleotide sequence ID" value="NZ_CP136920.1"/>
</dbReference>
<name>A0AAQ3LDJ8_9BACT</name>
<gene>
    <name evidence="3" type="ORF">RZN69_09930</name>
</gene>
<dbReference type="InterPro" id="IPR011050">
    <property type="entry name" value="Pectin_lyase_fold/virulence"/>
</dbReference>
<dbReference type="EMBL" id="CP136920">
    <property type="protein sequence ID" value="WOO43407.1"/>
    <property type="molecule type" value="Genomic_DNA"/>
</dbReference>
<feature type="domain" description="DUF4955" evidence="2">
    <location>
        <begin position="429"/>
        <end position="567"/>
    </location>
</feature>
<dbReference type="KEGG" id="puo:RZN69_09930"/>
<dbReference type="Gene3D" id="2.160.20.10">
    <property type="entry name" value="Single-stranded right-handed beta-helix, Pectin lyase-like"/>
    <property type="match status" value="1"/>
</dbReference>
<organism evidence="3 4">
    <name type="scientific">Rubellicoccus peritrichatus</name>
    <dbReference type="NCBI Taxonomy" id="3080537"/>
    <lineage>
        <taxon>Bacteria</taxon>
        <taxon>Pseudomonadati</taxon>
        <taxon>Verrucomicrobiota</taxon>
        <taxon>Opitutia</taxon>
        <taxon>Puniceicoccales</taxon>
        <taxon>Cerasicoccaceae</taxon>
        <taxon>Rubellicoccus</taxon>
    </lineage>
</organism>
<accession>A0AAQ3LDJ8</accession>
<dbReference type="Pfam" id="PF16315">
    <property type="entry name" value="DUF4955"/>
    <property type="match status" value="1"/>
</dbReference>
<protein>
    <submittedName>
        <fullName evidence="3">DUF4955 domain-containing protein</fullName>
    </submittedName>
</protein>
<evidence type="ECO:0000313" key="3">
    <source>
        <dbReference type="EMBL" id="WOO43407.1"/>
    </source>
</evidence>
<dbReference type="InterPro" id="IPR032532">
    <property type="entry name" value="DUF4955"/>
</dbReference>
<keyword evidence="4" id="KW-1185">Reference proteome</keyword>
<evidence type="ECO:0000259" key="2">
    <source>
        <dbReference type="Pfam" id="PF16315"/>
    </source>
</evidence>